<keyword evidence="2" id="KW-1185">Reference proteome</keyword>
<dbReference type="Proteomes" id="UP000823775">
    <property type="component" value="Unassembled WGS sequence"/>
</dbReference>
<organism evidence="1 2">
    <name type="scientific">Datura stramonium</name>
    <name type="common">Jimsonweed</name>
    <name type="synonym">Common thornapple</name>
    <dbReference type="NCBI Taxonomy" id="4076"/>
    <lineage>
        <taxon>Eukaryota</taxon>
        <taxon>Viridiplantae</taxon>
        <taxon>Streptophyta</taxon>
        <taxon>Embryophyta</taxon>
        <taxon>Tracheophyta</taxon>
        <taxon>Spermatophyta</taxon>
        <taxon>Magnoliopsida</taxon>
        <taxon>eudicotyledons</taxon>
        <taxon>Gunneridae</taxon>
        <taxon>Pentapetalae</taxon>
        <taxon>asterids</taxon>
        <taxon>lamiids</taxon>
        <taxon>Solanales</taxon>
        <taxon>Solanaceae</taxon>
        <taxon>Solanoideae</taxon>
        <taxon>Datureae</taxon>
        <taxon>Datura</taxon>
    </lineage>
</organism>
<sequence>MLMCKVVPTFEEPLDVNVSTMLTDGVDDINEEEEDDPTARAMQFDDQLMMMMMISSIILMITI</sequence>
<protein>
    <submittedName>
        <fullName evidence="1">Uncharacterized protein</fullName>
    </submittedName>
</protein>
<feature type="non-terminal residue" evidence="1">
    <location>
        <position position="63"/>
    </location>
</feature>
<name>A0ABS8VA03_DATST</name>
<evidence type="ECO:0000313" key="2">
    <source>
        <dbReference type="Proteomes" id="UP000823775"/>
    </source>
</evidence>
<gene>
    <name evidence="1" type="ORF">HAX54_031073</name>
</gene>
<dbReference type="EMBL" id="JACEIK010003909">
    <property type="protein sequence ID" value="MCD9643506.1"/>
    <property type="molecule type" value="Genomic_DNA"/>
</dbReference>
<accession>A0ABS8VA03</accession>
<evidence type="ECO:0000313" key="1">
    <source>
        <dbReference type="EMBL" id="MCD9643506.1"/>
    </source>
</evidence>
<reference evidence="1 2" key="1">
    <citation type="journal article" date="2021" name="BMC Genomics">
        <title>Datura genome reveals duplications of psychoactive alkaloid biosynthetic genes and high mutation rate following tissue culture.</title>
        <authorList>
            <person name="Rajewski A."/>
            <person name="Carter-House D."/>
            <person name="Stajich J."/>
            <person name="Litt A."/>
        </authorList>
    </citation>
    <scope>NUCLEOTIDE SEQUENCE [LARGE SCALE GENOMIC DNA]</scope>
    <source>
        <strain evidence="1">AR-01</strain>
    </source>
</reference>
<comment type="caution">
    <text evidence="1">The sequence shown here is derived from an EMBL/GenBank/DDBJ whole genome shotgun (WGS) entry which is preliminary data.</text>
</comment>
<proteinExistence type="predicted"/>